<dbReference type="Gene3D" id="3.10.10.10">
    <property type="entry name" value="HIV Type 1 Reverse Transcriptase, subunit A, domain 1"/>
    <property type="match status" value="1"/>
</dbReference>
<dbReference type="AlphaFoldDB" id="A0A6A6E105"/>
<feature type="non-terminal residue" evidence="1">
    <location>
        <position position="65"/>
    </location>
</feature>
<accession>A0A6A6E105</accession>
<dbReference type="OrthoDB" id="5588148at2759"/>
<gene>
    <name evidence="1" type="ORF">K469DRAFT_500109</name>
</gene>
<sequence>DYTIELEKDTTISFRLLYNLSLKELKVLRDYIAEVNLVSVLILFISKKNSSLQLYVNYRGLNKIT</sequence>
<keyword evidence="2" id="KW-1185">Reference proteome</keyword>
<proteinExistence type="predicted"/>
<evidence type="ECO:0000313" key="2">
    <source>
        <dbReference type="Proteomes" id="UP000800200"/>
    </source>
</evidence>
<organism evidence="1 2">
    <name type="scientific">Zopfia rhizophila CBS 207.26</name>
    <dbReference type="NCBI Taxonomy" id="1314779"/>
    <lineage>
        <taxon>Eukaryota</taxon>
        <taxon>Fungi</taxon>
        <taxon>Dikarya</taxon>
        <taxon>Ascomycota</taxon>
        <taxon>Pezizomycotina</taxon>
        <taxon>Dothideomycetes</taxon>
        <taxon>Dothideomycetes incertae sedis</taxon>
        <taxon>Zopfiaceae</taxon>
        <taxon>Zopfia</taxon>
    </lineage>
</organism>
<name>A0A6A6E105_9PEZI</name>
<dbReference type="EMBL" id="ML994633">
    <property type="protein sequence ID" value="KAF2185627.1"/>
    <property type="molecule type" value="Genomic_DNA"/>
</dbReference>
<dbReference type="InterPro" id="IPR043502">
    <property type="entry name" value="DNA/RNA_pol_sf"/>
</dbReference>
<protein>
    <submittedName>
        <fullName evidence="1">Uncharacterized protein</fullName>
    </submittedName>
</protein>
<dbReference type="SUPFAM" id="SSF56672">
    <property type="entry name" value="DNA/RNA polymerases"/>
    <property type="match status" value="1"/>
</dbReference>
<feature type="non-terminal residue" evidence="1">
    <location>
        <position position="1"/>
    </location>
</feature>
<dbReference type="Proteomes" id="UP000800200">
    <property type="component" value="Unassembled WGS sequence"/>
</dbReference>
<reference evidence="1" key="1">
    <citation type="journal article" date="2020" name="Stud. Mycol.">
        <title>101 Dothideomycetes genomes: a test case for predicting lifestyles and emergence of pathogens.</title>
        <authorList>
            <person name="Haridas S."/>
            <person name="Albert R."/>
            <person name="Binder M."/>
            <person name="Bloem J."/>
            <person name="Labutti K."/>
            <person name="Salamov A."/>
            <person name="Andreopoulos B."/>
            <person name="Baker S."/>
            <person name="Barry K."/>
            <person name="Bills G."/>
            <person name="Bluhm B."/>
            <person name="Cannon C."/>
            <person name="Castanera R."/>
            <person name="Culley D."/>
            <person name="Daum C."/>
            <person name="Ezra D."/>
            <person name="Gonzalez J."/>
            <person name="Henrissat B."/>
            <person name="Kuo A."/>
            <person name="Liang C."/>
            <person name="Lipzen A."/>
            <person name="Lutzoni F."/>
            <person name="Magnuson J."/>
            <person name="Mondo S."/>
            <person name="Nolan M."/>
            <person name="Ohm R."/>
            <person name="Pangilinan J."/>
            <person name="Park H.-J."/>
            <person name="Ramirez L."/>
            <person name="Alfaro M."/>
            <person name="Sun H."/>
            <person name="Tritt A."/>
            <person name="Yoshinaga Y."/>
            <person name="Zwiers L.-H."/>
            <person name="Turgeon B."/>
            <person name="Goodwin S."/>
            <person name="Spatafora J."/>
            <person name="Crous P."/>
            <person name="Grigoriev I."/>
        </authorList>
    </citation>
    <scope>NUCLEOTIDE SEQUENCE</scope>
    <source>
        <strain evidence="1">CBS 207.26</strain>
    </source>
</reference>
<evidence type="ECO:0000313" key="1">
    <source>
        <dbReference type="EMBL" id="KAF2185627.1"/>
    </source>
</evidence>